<reference evidence="2" key="1">
    <citation type="journal article" date="2023" name="Mol. Biol. Evol.">
        <title>Third-Generation Sequencing Reveals the Adaptive Role of the Epigenome in Three Deep-Sea Polychaetes.</title>
        <authorList>
            <person name="Perez M."/>
            <person name="Aroh O."/>
            <person name="Sun Y."/>
            <person name="Lan Y."/>
            <person name="Juniper S.K."/>
            <person name="Young C.R."/>
            <person name="Angers B."/>
            <person name="Qian P.Y."/>
        </authorList>
    </citation>
    <scope>NUCLEOTIDE SEQUENCE</scope>
    <source>
        <strain evidence="2">R07B-5</strain>
    </source>
</reference>
<dbReference type="EMBL" id="JAODUO010001336">
    <property type="protein sequence ID" value="KAK2166110.1"/>
    <property type="molecule type" value="Genomic_DNA"/>
</dbReference>
<organism evidence="2 3">
    <name type="scientific">Ridgeia piscesae</name>
    <name type="common">Tubeworm</name>
    <dbReference type="NCBI Taxonomy" id="27915"/>
    <lineage>
        <taxon>Eukaryota</taxon>
        <taxon>Metazoa</taxon>
        <taxon>Spiralia</taxon>
        <taxon>Lophotrochozoa</taxon>
        <taxon>Annelida</taxon>
        <taxon>Polychaeta</taxon>
        <taxon>Sedentaria</taxon>
        <taxon>Canalipalpata</taxon>
        <taxon>Sabellida</taxon>
        <taxon>Siboglinidae</taxon>
        <taxon>Ridgeia</taxon>
    </lineage>
</organism>
<evidence type="ECO:0000313" key="3">
    <source>
        <dbReference type="Proteomes" id="UP001209878"/>
    </source>
</evidence>
<dbReference type="Gene3D" id="1.20.5.340">
    <property type="match status" value="1"/>
</dbReference>
<dbReference type="Proteomes" id="UP001209878">
    <property type="component" value="Unassembled WGS sequence"/>
</dbReference>
<keyword evidence="3" id="KW-1185">Reference proteome</keyword>
<evidence type="ECO:0000256" key="1">
    <source>
        <dbReference type="SAM" id="Coils"/>
    </source>
</evidence>
<comment type="caution">
    <text evidence="2">The sequence shown here is derived from an EMBL/GenBank/DDBJ whole genome shotgun (WGS) entry which is preliminary data.</text>
</comment>
<gene>
    <name evidence="2" type="ORF">NP493_1339g00022</name>
</gene>
<evidence type="ECO:0000313" key="2">
    <source>
        <dbReference type="EMBL" id="KAK2166110.1"/>
    </source>
</evidence>
<accession>A0AAD9K8S0</accession>
<keyword evidence="1" id="KW-0175">Coiled coil</keyword>
<dbReference type="AlphaFoldDB" id="A0AAD9K8S0"/>
<feature type="coiled-coil region" evidence="1">
    <location>
        <begin position="51"/>
        <end position="92"/>
    </location>
</feature>
<sequence>MPKARKPSSVTDSDVGDTGVMVMRFVELLKDEGVLKTLRSALYPQALSDKLDKLTRTIADLTSQLEAKEKKITALEERVERLEGECDRVEQYSRRGNLRFSGIPETGEGEDTTAKVVEIINTKMTFTPPPQCLRRTLLLVTGWARGVTLATGKVTVRDGVIRARSRLRNIIPVSRQQTDVLWLYGIEQYVTRAD</sequence>
<proteinExistence type="predicted"/>
<name>A0AAD9K8S0_RIDPI</name>
<protein>
    <submittedName>
        <fullName evidence="2">Uncharacterized protein</fullName>
    </submittedName>
</protein>